<evidence type="ECO:0000259" key="7">
    <source>
        <dbReference type="SMART" id="SM01086"/>
    </source>
</evidence>
<dbReference type="CDD" id="cd19499">
    <property type="entry name" value="RecA-like_ClpB_Hsp104-like"/>
    <property type="match status" value="1"/>
</dbReference>
<dbReference type="Proteomes" id="UP001162891">
    <property type="component" value="Chromosome"/>
</dbReference>
<feature type="region of interest" description="Disordered" evidence="5">
    <location>
        <begin position="197"/>
        <end position="227"/>
    </location>
</feature>
<dbReference type="RefSeq" id="WP_248358360.1">
    <property type="nucleotide sequence ID" value="NZ_AP025591.1"/>
</dbReference>
<evidence type="ECO:0000313" key="8">
    <source>
        <dbReference type="EMBL" id="BDG01641.1"/>
    </source>
</evidence>
<evidence type="ECO:0000256" key="2">
    <source>
        <dbReference type="ARBA" id="ARBA00022741"/>
    </source>
</evidence>
<dbReference type="Pfam" id="PF17871">
    <property type="entry name" value="AAA_lid_9"/>
    <property type="match status" value="1"/>
</dbReference>
<evidence type="ECO:0000256" key="3">
    <source>
        <dbReference type="ARBA" id="ARBA00022840"/>
    </source>
</evidence>
<keyword evidence="3" id="KW-0067">ATP-binding</keyword>
<evidence type="ECO:0000256" key="1">
    <source>
        <dbReference type="ARBA" id="ARBA00022737"/>
    </source>
</evidence>
<keyword evidence="4" id="KW-0143">Chaperone</keyword>
<dbReference type="Pfam" id="PF10431">
    <property type="entry name" value="ClpB_D2-small"/>
    <property type="match status" value="1"/>
</dbReference>
<dbReference type="InterPro" id="IPR019489">
    <property type="entry name" value="Clp_ATPase_C"/>
</dbReference>
<feature type="compositionally biased region" description="Low complexity" evidence="5">
    <location>
        <begin position="197"/>
        <end position="220"/>
    </location>
</feature>
<dbReference type="Pfam" id="PF00004">
    <property type="entry name" value="AAA"/>
    <property type="match status" value="1"/>
</dbReference>
<organism evidence="8 9">
    <name type="scientific">Anaeromyxobacter oryzae</name>
    <dbReference type="NCBI Taxonomy" id="2918170"/>
    <lineage>
        <taxon>Bacteria</taxon>
        <taxon>Pseudomonadati</taxon>
        <taxon>Myxococcota</taxon>
        <taxon>Myxococcia</taxon>
        <taxon>Myxococcales</taxon>
        <taxon>Cystobacterineae</taxon>
        <taxon>Anaeromyxobacteraceae</taxon>
        <taxon>Anaeromyxobacter</taxon>
    </lineage>
</organism>
<feature type="domain" description="Clp ATPase C-terminal" evidence="7">
    <location>
        <begin position="725"/>
        <end position="816"/>
    </location>
</feature>
<dbReference type="InterPro" id="IPR050130">
    <property type="entry name" value="ClpA_ClpB"/>
</dbReference>
<evidence type="ECO:0008006" key="10">
    <source>
        <dbReference type="Google" id="ProtNLM"/>
    </source>
</evidence>
<dbReference type="Gene3D" id="1.10.8.60">
    <property type="match status" value="2"/>
</dbReference>
<dbReference type="CDD" id="cd00009">
    <property type="entry name" value="AAA"/>
    <property type="match status" value="1"/>
</dbReference>
<dbReference type="Pfam" id="PF07724">
    <property type="entry name" value="AAA_2"/>
    <property type="match status" value="1"/>
</dbReference>
<feature type="domain" description="AAA+ ATPase" evidence="6">
    <location>
        <begin position="274"/>
        <end position="418"/>
    </location>
</feature>
<dbReference type="SUPFAM" id="SSF52540">
    <property type="entry name" value="P-loop containing nucleoside triphosphate hydrolases"/>
    <property type="match status" value="2"/>
</dbReference>
<keyword evidence="9" id="KW-1185">Reference proteome</keyword>
<proteinExistence type="predicted"/>
<dbReference type="Gene3D" id="3.40.50.300">
    <property type="entry name" value="P-loop containing nucleotide triphosphate hydrolases"/>
    <property type="match status" value="2"/>
</dbReference>
<dbReference type="EMBL" id="AP025591">
    <property type="protein sequence ID" value="BDG01641.1"/>
    <property type="molecule type" value="Genomic_DNA"/>
</dbReference>
<keyword evidence="1" id="KW-0677">Repeat</keyword>
<evidence type="ECO:0000256" key="5">
    <source>
        <dbReference type="SAM" id="MobiDB-lite"/>
    </source>
</evidence>
<feature type="domain" description="AAA+ ATPase" evidence="6">
    <location>
        <begin position="549"/>
        <end position="691"/>
    </location>
</feature>
<accession>A0ABM7WQA1</accession>
<keyword evidence="2" id="KW-0547">Nucleotide-binding</keyword>
<protein>
    <recommendedName>
        <fullName evidence="10">ATPase AAA-2 domain protein</fullName>
    </recommendedName>
</protein>
<evidence type="ECO:0000259" key="6">
    <source>
        <dbReference type="SMART" id="SM00382"/>
    </source>
</evidence>
<dbReference type="InterPro" id="IPR027417">
    <property type="entry name" value="P-loop_NTPase"/>
</dbReference>
<dbReference type="InterPro" id="IPR041546">
    <property type="entry name" value="ClpA/ClpB_AAA_lid"/>
</dbReference>
<dbReference type="PANTHER" id="PTHR11638">
    <property type="entry name" value="ATP-DEPENDENT CLP PROTEASE"/>
    <property type="match status" value="1"/>
</dbReference>
<dbReference type="PRINTS" id="PR00300">
    <property type="entry name" value="CLPPROTEASEA"/>
</dbReference>
<dbReference type="InterPro" id="IPR001270">
    <property type="entry name" value="ClpA/B"/>
</dbReference>
<sequence>MPTVIESMELLQVLAEAEDIARSVNQKLTSAHQLLAFFTVPNRAEVLLKDRGIDEDRILQAMTGAPKEPEGVERDLRERARGVAEGVGADEVDCLHLLIAMSRVRSAAAHQLLGACGLQLASLRNIALSYFTARMPRRLQHVQPVKVGPGPQGAHPPPVARRAPEPARDDGRDLDGELEQALEHLEAASGIAPVATPAAAPAPASTQAPARPAAAPPAARRAPRSQHALDPQAFPWLSQLGRNLTELAEAGKLDPLVGREREVEEAIDVLGKRRTNNPLLVGEPGVGKTAIVEGIAQRLLQHGGFDRERIVVEIDMASVVAGTQLRGAFSEKLLGIKEEVRKAGGKVVVFIDEIHTLMGAGSTGDGPQDAANELKAALARGEFPCIGATTHDEYRQHIEKDPALERRFTPVLVREPSVADTVTILRGLAGRYEKHHGVAYAPAALDAAAALSARHVTDRFLPDKAVAVLDLAGSRARREGVREVGEKEIARVVAKMAGIPESRLVASDRERILGLEAALAARVIGHGEAVRKVAAVLKRNFAGFASRRPMGSFLFLGPTGVGKTELAKALADALYGSADALVQLDMTECAEPTGVARLVGAAPGYVGYGEGGQLTDAVRRRPACVVVLDEIEKAHRDVLMLLLQVLEEGRLTDGRGRQVDFSNAVVILTSNLGAGEATRTATGTMGFGAAEKVAPREDRVLSAARGAVPPELWNRLDERVAFGPLAREDVSRIARLLLEESSRRLEAERKIRFEATDAAVAFLLDHGGWDPSLGARPMRGAVQRLVEAPLAERILAGEIGPGDRVVVDAGAEGLAFARS</sequence>
<reference evidence="9" key="1">
    <citation type="journal article" date="2022" name="Int. J. Syst. Evol. Microbiol.">
        <title>Anaeromyxobacter oryzae sp. nov., Anaeromyxobacter diazotrophicus sp. nov. and Anaeromyxobacter paludicola sp. nov., isolated from paddy soils.</title>
        <authorList>
            <person name="Itoh H."/>
            <person name="Xu Z."/>
            <person name="Mise K."/>
            <person name="Masuda Y."/>
            <person name="Ushijima N."/>
            <person name="Hayakawa C."/>
            <person name="Shiratori Y."/>
            <person name="Senoo K."/>
        </authorList>
    </citation>
    <scope>NUCLEOTIDE SEQUENCE [LARGE SCALE GENOMIC DNA]</scope>
    <source>
        <strain evidence="9">Red232</strain>
    </source>
</reference>
<gene>
    <name evidence="8" type="ORF">AMOR_06370</name>
</gene>
<feature type="region of interest" description="Disordered" evidence="5">
    <location>
        <begin position="143"/>
        <end position="173"/>
    </location>
</feature>
<dbReference type="InterPro" id="IPR003959">
    <property type="entry name" value="ATPase_AAA_core"/>
</dbReference>
<name>A0ABM7WQA1_9BACT</name>
<dbReference type="SMART" id="SM00382">
    <property type="entry name" value="AAA"/>
    <property type="match status" value="2"/>
</dbReference>
<feature type="compositionally biased region" description="Basic and acidic residues" evidence="5">
    <location>
        <begin position="162"/>
        <end position="173"/>
    </location>
</feature>
<dbReference type="PANTHER" id="PTHR11638:SF18">
    <property type="entry name" value="HEAT SHOCK PROTEIN 104"/>
    <property type="match status" value="1"/>
</dbReference>
<evidence type="ECO:0000313" key="9">
    <source>
        <dbReference type="Proteomes" id="UP001162891"/>
    </source>
</evidence>
<evidence type="ECO:0000256" key="4">
    <source>
        <dbReference type="ARBA" id="ARBA00023186"/>
    </source>
</evidence>
<dbReference type="SMART" id="SM01086">
    <property type="entry name" value="ClpB_D2-small"/>
    <property type="match status" value="1"/>
</dbReference>
<dbReference type="InterPro" id="IPR003593">
    <property type="entry name" value="AAA+_ATPase"/>
</dbReference>